<dbReference type="Gene3D" id="1.10.287.130">
    <property type="match status" value="1"/>
</dbReference>
<proteinExistence type="predicted"/>
<comment type="caution">
    <text evidence="10">The sequence shown here is derived from an EMBL/GenBank/DDBJ whole genome shotgun (WGS) entry which is preliminary data.</text>
</comment>
<evidence type="ECO:0000256" key="6">
    <source>
        <dbReference type="ARBA" id="ARBA00023012"/>
    </source>
</evidence>
<dbReference type="SUPFAM" id="SSF52172">
    <property type="entry name" value="CheY-like"/>
    <property type="match status" value="1"/>
</dbReference>
<keyword evidence="5" id="KW-0808">Transferase</keyword>
<evidence type="ECO:0000313" key="11">
    <source>
        <dbReference type="Proteomes" id="UP000649739"/>
    </source>
</evidence>
<name>A0A8J3B8H6_9ACTN</name>
<dbReference type="Pfam" id="PF00512">
    <property type="entry name" value="HisKA"/>
    <property type="match status" value="1"/>
</dbReference>
<dbReference type="InterPro" id="IPR004358">
    <property type="entry name" value="Sig_transdc_His_kin-like_C"/>
</dbReference>
<dbReference type="InterPro" id="IPR003594">
    <property type="entry name" value="HATPase_dom"/>
</dbReference>
<reference evidence="10" key="1">
    <citation type="journal article" date="2014" name="Int. J. Syst. Evol. Microbiol.">
        <title>Complete genome sequence of Corynebacterium casei LMG S-19264T (=DSM 44701T), isolated from a smear-ripened cheese.</title>
        <authorList>
            <consortium name="US DOE Joint Genome Institute (JGI-PGF)"/>
            <person name="Walter F."/>
            <person name="Albersmeier A."/>
            <person name="Kalinowski J."/>
            <person name="Ruckert C."/>
        </authorList>
    </citation>
    <scope>NUCLEOTIDE SEQUENCE</scope>
    <source>
        <strain evidence="10">JCM 3090</strain>
    </source>
</reference>
<evidence type="ECO:0000256" key="4">
    <source>
        <dbReference type="ARBA" id="ARBA00022553"/>
    </source>
</evidence>
<evidence type="ECO:0000259" key="9">
    <source>
        <dbReference type="PROSITE" id="PS50110"/>
    </source>
</evidence>
<reference evidence="10" key="2">
    <citation type="submission" date="2020-09" db="EMBL/GenBank/DDBJ databases">
        <authorList>
            <person name="Sun Q."/>
            <person name="Ohkuma M."/>
        </authorList>
    </citation>
    <scope>NUCLEOTIDE SEQUENCE</scope>
    <source>
        <strain evidence="10">JCM 3090</strain>
    </source>
</reference>
<dbReference type="EC" id="2.7.13.3" evidence="3"/>
<keyword evidence="5" id="KW-0418">Kinase</keyword>
<dbReference type="InterPro" id="IPR001789">
    <property type="entry name" value="Sig_transdc_resp-reg_receiver"/>
</dbReference>
<dbReference type="SMART" id="SM00387">
    <property type="entry name" value="HATPase_c"/>
    <property type="match status" value="1"/>
</dbReference>
<feature type="domain" description="Histidine kinase" evidence="8">
    <location>
        <begin position="88"/>
        <end position="309"/>
    </location>
</feature>
<dbReference type="SMART" id="SM00388">
    <property type="entry name" value="HisKA"/>
    <property type="match status" value="1"/>
</dbReference>
<dbReference type="Gene3D" id="3.30.565.10">
    <property type="entry name" value="Histidine kinase-like ATPase, C-terminal domain"/>
    <property type="match status" value="1"/>
</dbReference>
<dbReference type="Gene3D" id="3.40.50.2300">
    <property type="match status" value="1"/>
</dbReference>
<evidence type="ECO:0000256" key="5">
    <source>
        <dbReference type="ARBA" id="ARBA00022777"/>
    </source>
</evidence>
<feature type="modified residue" description="4-aspartylphosphate" evidence="7">
    <location>
        <position position="379"/>
    </location>
</feature>
<keyword evidence="6" id="KW-0902">Two-component regulatory system</keyword>
<dbReference type="PRINTS" id="PR00344">
    <property type="entry name" value="BCTRLSENSOR"/>
</dbReference>
<dbReference type="SUPFAM" id="SSF47384">
    <property type="entry name" value="Homodimeric domain of signal transducing histidine kinase"/>
    <property type="match status" value="1"/>
</dbReference>
<gene>
    <name evidence="10" type="ORF">GCM10010123_10680</name>
</gene>
<dbReference type="Proteomes" id="UP000649739">
    <property type="component" value="Unassembled WGS sequence"/>
</dbReference>
<dbReference type="SMART" id="SM00448">
    <property type="entry name" value="REC"/>
    <property type="match status" value="1"/>
</dbReference>
<dbReference type="GO" id="GO:0000155">
    <property type="term" value="F:phosphorelay sensor kinase activity"/>
    <property type="evidence" value="ECO:0007669"/>
    <property type="project" value="InterPro"/>
</dbReference>
<dbReference type="SUPFAM" id="SSF55874">
    <property type="entry name" value="ATPase domain of HSP90 chaperone/DNA topoisomerase II/histidine kinase"/>
    <property type="match status" value="1"/>
</dbReference>
<dbReference type="GO" id="GO:0005886">
    <property type="term" value="C:plasma membrane"/>
    <property type="evidence" value="ECO:0007669"/>
    <property type="project" value="UniProtKB-SubCell"/>
</dbReference>
<evidence type="ECO:0000313" key="10">
    <source>
        <dbReference type="EMBL" id="GGJ82907.1"/>
    </source>
</evidence>
<evidence type="ECO:0000256" key="1">
    <source>
        <dbReference type="ARBA" id="ARBA00000085"/>
    </source>
</evidence>
<evidence type="ECO:0000256" key="2">
    <source>
        <dbReference type="ARBA" id="ARBA00004236"/>
    </source>
</evidence>
<evidence type="ECO:0000256" key="7">
    <source>
        <dbReference type="PROSITE-ProRule" id="PRU00169"/>
    </source>
</evidence>
<dbReference type="AlphaFoldDB" id="A0A8J3B8H6"/>
<accession>A0A8J3B8H6</accession>
<sequence>MAARVGDRMSGPTFDDIFAVMARASVGDGAARVQLPAEPTVTDVETRFAVALNVLLDDLEYREAERRRAEERLRQAQKMEAIGSLAGGVAHDFNNLLSVILGYTDLLLETGAAGDLEELRTIRQAAERAAELTGQLLAFSRKQVLASVVLDVNAVLGRLLPIVRRLIGEDVELDVLRGSALWAVKADAGRLEQVILNLIVNSRDAMPRGGRITVETANVDLDDEYAAHHVDVSPGPYVMIAVTDTGTGMDTATLRRVFDPFFTTKEVGKGTGLGLSTVFGIVKQSRGNVWIYSEPGRGTTVKVYLPRTHERPAPPAPADPAAAGGRESVLLVEDEPQVRALLHRILGENGYTVTEAAGPAAALDLLRAGEVPVDLLVTDVVMPGMSGPQLAAAAAEHRPELRVLFLSGYPDRTITHHGDLDERAAFLQKPVVAPALLRKVREVLEPGE</sequence>
<dbReference type="InterPro" id="IPR003661">
    <property type="entry name" value="HisK_dim/P_dom"/>
</dbReference>
<comment type="subcellular location">
    <subcellularLocation>
        <location evidence="2">Cell membrane</location>
    </subcellularLocation>
</comment>
<dbReference type="PROSITE" id="PS50110">
    <property type="entry name" value="RESPONSE_REGULATORY"/>
    <property type="match status" value="1"/>
</dbReference>
<protein>
    <recommendedName>
        <fullName evidence="3">histidine kinase</fullName>
        <ecNumber evidence="3">2.7.13.3</ecNumber>
    </recommendedName>
</protein>
<dbReference type="InterPro" id="IPR036890">
    <property type="entry name" value="HATPase_C_sf"/>
</dbReference>
<evidence type="ECO:0000256" key="3">
    <source>
        <dbReference type="ARBA" id="ARBA00012438"/>
    </source>
</evidence>
<dbReference type="PANTHER" id="PTHR43065:SF42">
    <property type="entry name" value="TWO-COMPONENT SENSOR PPRA"/>
    <property type="match status" value="1"/>
</dbReference>
<keyword evidence="11" id="KW-1185">Reference proteome</keyword>
<feature type="domain" description="Response regulatory" evidence="9">
    <location>
        <begin position="328"/>
        <end position="444"/>
    </location>
</feature>
<dbReference type="EMBL" id="BMQB01000002">
    <property type="protein sequence ID" value="GGJ82907.1"/>
    <property type="molecule type" value="Genomic_DNA"/>
</dbReference>
<dbReference type="Pfam" id="PF00072">
    <property type="entry name" value="Response_reg"/>
    <property type="match status" value="1"/>
</dbReference>
<dbReference type="PROSITE" id="PS50109">
    <property type="entry name" value="HIS_KIN"/>
    <property type="match status" value="1"/>
</dbReference>
<dbReference type="PANTHER" id="PTHR43065">
    <property type="entry name" value="SENSOR HISTIDINE KINASE"/>
    <property type="match status" value="1"/>
</dbReference>
<evidence type="ECO:0000259" key="8">
    <source>
        <dbReference type="PROSITE" id="PS50109"/>
    </source>
</evidence>
<dbReference type="InterPro" id="IPR011006">
    <property type="entry name" value="CheY-like_superfamily"/>
</dbReference>
<dbReference type="Pfam" id="PF02518">
    <property type="entry name" value="HATPase_c"/>
    <property type="match status" value="1"/>
</dbReference>
<dbReference type="InterPro" id="IPR005467">
    <property type="entry name" value="His_kinase_dom"/>
</dbReference>
<comment type="catalytic activity">
    <reaction evidence="1">
        <text>ATP + protein L-histidine = ADP + protein N-phospho-L-histidine.</text>
        <dbReference type="EC" id="2.7.13.3"/>
    </reaction>
</comment>
<keyword evidence="4 7" id="KW-0597">Phosphoprotein</keyword>
<dbReference type="CDD" id="cd00082">
    <property type="entry name" value="HisKA"/>
    <property type="match status" value="1"/>
</dbReference>
<dbReference type="InterPro" id="IPR036097">
    <property type="entry name" value="HisK_dim/P_sf"/>
</dbReference>
<organism evidence="10 11">
    <name type="scientific">Pilimelia anulata</name>
    <dbReference type="NCBI Taxonomy" id="53371"/>
    <lineage>
        <taxon>Bacteria</taxon>
        <taxon>Bacillati</taxon>
        <taxon>Actinomycetota</taxon>
        <taxon>Actinomycetes</taxon>
        <taxon>Micromonosporales</taxon>
        <taxon>Micromonosporaceae</taxon>
        <taxon>Pilimelia</taxon>
    </lineage>
</organism>